<evidence type="ECO:0000313" key="1">
    <source>
        <dbReference type="EMBL" id="KAJ7633950.1"/>
    </source>
</evidence>
<evidence type="ECO:0000313" key="2">
    <source>
        <dbReference type="Proteomes" id="UP001221757"/>
    </source>
</evidence>
<gene>
    <name evidence="1" type="ORF">B0H17DRAFT_1217422</name>
</gene>
<dbReference type="Proteomes" id="UP001221757">
    <property type="component" value="Unassembled WGS sequence"/>
</dbReference>
<name>A0AAD7BY50_MYCRO</name>
<sequence>MSFIYESNSYWLNTRTPAVTYGLVYFKLNVSVPGRDLHTLDSAVAQLDVFGRTVINVLDDMRTPRRAMYNKWIIALRTWRAPWGPLALTLRCFFAFALLPKAMYTDPCGAGARVLPLQRYTPPSSHPHLPIPPSRLSAHISVPHPSFMRRMRLPSLSLHAIGAFAVPGAKRIIDSSRRRSASSLQALAVFQPLAMRRLERR</sequence>
<protein>
    <submittedName>
        <fullName evidence="1">Uncharacterized protein</fullName>
    </submittedName>
</protein>
<reference evidence="1" key="1">
    <citation type="submission" date="2023-03" db="EMBL/GenBank/DDBJ databases">
        <title>Massive genome expansion in bonnet fungi (Mycena s.s.) driven by repeated elements and novel gene families across ecological guilds.</title>
        <authorList>
            <consortium name="Lawrence Berkeley National Laboratory"/>
            <person name="Harder C.B."/>
            <person name="Miyauchi S."/>
            <person name="Viragh M."/>
            <person name="Kuo A."/>
            <person name="Thoen E."/>
            <person name="Andreopoulos B."/>
            <person name="Lu D."/>
            <person name="Skrede I."/>
            <person name="Drula E."/>
            <person name="Henrissat B."/>
            <person name="Morin E."/>
            <person name="Kohler A."/>
            <person name="Barry K."/>
            <person name="LaButti K."/>
            <person name="Morin E."/>
            <person name="Salamov A."/>
            <person name="Lipzen A."/>
            <person name="Mereny Z."/>
            <person name="Hegedus B."/>
            <person name="Baldrian P."/>
            <person name="Stursova M."/>
            <person name="Weitz H."/>
            <person name="Taylor A."/>
            <person name="Grigoriev I.V."/>
            <person name="Nagy L.G."/>
            <person name="Martin F."/>
            <person name="Kauserud H."/>
        </authorList>
    </citation>
    <scope>NUCLEOTIDE SEQUENCE</scope>
    <source>
        <strain evidence="1">CBHHK067</strain>
    </source>
</reference>
<dbReference type="AlphaFoldDB" id="A0AAD7BY50"/>
<proteinExistence type="predicted"/>
<organism evidence="1 2">
    <name type="scientific">Mycena rosella</name>
    <name type="common">Pink bonnet</name>
    <name type="synonym">Agaricus rosellus</name>
    <dbReference type="NCBI Taxonomy" id="1033263"/>
    <lineage>
        <taxon>Eukaryota</taxon>
        <taxon>Fungi</taxon>
        <taxon>Dikarya</taxon>
        <taxon>Basidiomycota</taxon>
        <taxon>Agaricomycotina</taxon>
        <taxon>Agaricomycetes</taxon>
        <taxon>Agaricomycetidae</taxon>
        <taxon>Agaricales</taxon>
        <taxon>Marasmiineae</taxon>
        <taxon>Mycenaceae</taxon>
        <taxon>Mycena</taxon>
    </lineage>
</organism>
<dbReference type="EMBL" id="JARKIE010000482">
    <property type="protein sequence ID" value="KAJ7633950.1"/>
    <property type="molecule type" value="Genomic_DNA"/>
</dbReference>
<comment type="caution">
    <text evidence="1">The sequence shown here is derived from an EMBL/GenBank/DDBJ whole genome shotgun (WGS) entry which is preliminary data.</text>
</comment>
<keyword evidence="2" id="KW-1185">Reference proteome</keyword>
<accession>A0AAD7BY50</accession>